<dbReference type="Gene3D" id="3.40.47.10">
    <property type="match status" value="1"/>
</dbReference>
<feature type="domain" description="Ketosynthase family 3 (KS3)" evidence="7">
    <location>
        <begin position="33"/>
        <end position="457"/>
    </location>
</feature>
<keyword evidence="8" id="KW-0012">Acyltransferase</keyword>
<dbReference type="FunFam" id="3.40.366.10:FF:000002">
    <property type="entry name" value="Probable polyketide synthase 2"/>
    <property type="match status" value="1"/>
</dbReference>
<dbReference type="InterPro" id="IPR014030">
    <property type="entry name" value="Ketoacyl_synth_N"/>
</dbReference>
<dbReference type="Pfam" id="PF00109">
    <property type="entry name" value="ketoacyl-synt"/>
    <property type="match status" value="1"/>
</dbReference>
<gene>
    <name evidence="9" type="primary">hliF</name>
    <name evidence="8" type="ordered locus">Hoch_1172</name>
</gene>
<dbReference type="SMART" id="SM00825">
    <property type="entry name" value="PKS_KS"/>
    <property type="match status" value="1"/>
</dbReference>
<dbReference type="InterPro" id="IPR036736">
    <property type="entry name" value="ACP-like_sf"/>
</dbReference>
<dbReference type="SMART" id="SM00823">
    <property type="entry name" value="PKS_PP"/>
    <property type="match status" value="1"/>
</dbReference>
<reference evidence="8 10" key="1">
    <citation type="journal article" date="2010" name="Stand. Genomic Sci.">
        <title>Complete genome sequence of Haliangium ochraceum type strain (SMP-2).</title>
        <authorList>
            <consortium name="US DOE Joint Genome Institute (JGI-PGF)"/>
            <person name="Ivanova N."/>
            <person name="Daum C."/>
            <person name="Lang E."/>
            <person name="Abt B."/>
            <person name="Kopitz M."/>
            <person name="Saunders E."/>
            <person name="Lapidus A."/>
            <person name="Lucas S."/>
            <person name="Glavina Del Rio T."/>
            <person name="Nolan M."/>
            <person name="Tice H."/>
            <person name="Copeland A."/>
            <person name="Cheng J.F."/>
            <person name="Chen F."/>
            <person name="Bruce D."/>
            <person name="Goodwin L."/>
            <person name="Pitluck S."/>
            <person name="Mavromatis K."/>
            <person name="Pati A."/>
            <person name="Mikhailova N."/>
            <person name="Chen A."/>
            <person name="Palaniappan K."/>
            <person name="Land M."/>
            <person name="Hauser L."/>
            <person name="Chang Y.J."/>
            <person name="Jeffries C.D."/>
            <person name="Detter J.C."/>
            <person name="Brettin T."/>
            <person name="Rohde M."/>
            <person name="Goker M."/>
            <person name="Bristow J."/>
            <person name="Markowitz V."/>
            <person name="Eisen J.A."/>
            <person name="Hugenholtz P."/>
            <person name="Kyrpides N.C."/>
            <person name="Klenk H.P."/>
        </authorList>
    </citation>
    <scope>NUCLEOTIDE SEQUENCE [LARGE SCALE GENOMIC DNA]</scope>
    <source>
        <strain evidence="8">DSM 14365</strain>
        <strain evidence="10">DSM 14365 / CIP 107738 / JCM 11303 / AJ 13395 / SMP-2</strain>
    </source>
</reference>
<feature type="domain" description="Carrier" evidence="6">
    <location>
        <begin position="1274"/>
        <end position="1351"/>
    </location>
</feature>
<dbReference type="InterPro" id="IPR009081">
    <property type="entry name" value="PP-bd_ACP"/>
</dbReference>
<dbReference type="KEGG" id="hoh:Hoch_1172"/>
<dbReference type="InterPro" id="IPR016036">
    <property type="entry name" value="Malonyl_transacylase_ACP-bd"/>
</dbReference>
<dbReference type="Gene3D" id="1.10.1200.10">
    <property type="entry name" value="ACP-like"/>
    <property type="match status" value="1"/>
</dbReference>
<dbReference type="GO" id="GO:0004315">
    <property type="term" value="F:3-oxoacyl-[acyl-carrier-protein] synthase activity"/>
    <property type="evidence" value="ECO:0007669"/>
    <property type="project" value="InterPro"/>
</dbReference>
<dbReference type="SMART" id="SM00828">
    <property type="entry name" value="PKS_MT"/>
    <property type="match status" value="1"/>
</dbReference>
<dbReference type="Pfam" id="PF08242">
    <property type="entry name" value="Methyltransf_12"/>
    <property type="match status" value="1"/>
</dbReference>
<evidence type="ECO:0000256" key="3">
    <source>
        <dbReference type="ARBA" id="ARBA00022679"/>
    </source>
</evidence>
<dbReference type="PROSITE" id="PS52004">
    <property type="entry name" value="KS3_2"/>
    <property type="match status" value="1"/>
</dbReference>
<keyword evidence="1" id="KW-0596">Phosphopantetheine</keyword>
<dbReference type="RefSeq" id="WP_012826350.1">
    <property type="nucleotide sequence ID" value="NC_013440.1"/>
</dbReference>
<dbReference type="InterPro" id="IPR050091">
    <property type="entry name" value="PKS_NRPS_Biosynth_Enz"/>
</dbReference>
<evidence type="ECO:0000256" key="1">
    <source>
        <dbReference type="ARBA" id="ARBA00022450"/>
    </source>
</evidence>
<dbReference type="GO" id="GO:0047879">
    <property type="term" value="F:erythronolide synthase activity"/>
    <property type="evidence" value="ECO:0007669"/>
    <property type="project" value="UniProtKB-EC"/>
</dbReference>
<dbReference type="InterPro" id="IPR020806">
    <property type="entry name" value="PKS_PP-bd"/>
</dbReference>
<keyword evidence="4" id="KW-0511">Multifunctional enzyme</keyword>
<dbReference type="GO" id="GO:0005886">
    <property type="term" value="C:plasma membrane"/>
    <property type="evidence" value="ECO:0007669"/>
    <property type="project" value="TreeGrafter"/>
</dbReference>
<dbReference type="GO" id="GO:0071770">
    <property type="term" value="P:DIM/DIP cell wall layer assembly"/>
    <property type="evidence" value="ECO:0007669"/>
    <property type="project" value="TreeGrafter"/>
</dbReference>
<dbReference type="SUPFAM" id="SSF55048">
    <property type="entry name" value="Probable ACP-binding domain of malonyl-CoA ACP transacylase"/>
    <property type="match status" value="1"/>
</dbReference>
<dbReference type="FunFam" id="3.40.47.10:FF:000019">
    <property type="entry name" value="Polyketide synthase type I"/>
    <property type="match status" value="1"/>
</dbReference>
<dbReference type="Gene3D" id="3.40.366.10">
    <property type="entry name" value="Malonyl-Coenzyme A Acyl Carrier Protein, domain 2"/>
    <property type="match status" value="1"/>
</dbReference>
<evidence type="ECO:0000256" key="4">
    <source>
        <dbReference type="ARBA" id="ARBA00023268"/>
    </source>
</evidence>
<protein>
    <submittedName>
        <fullName evidence="8">6-deoxyerythronolide-B synthase</fullName>
        <ecNumber evidence="8">2.3.1.94</ecNumber>
    </submittedName>
    <submittedName>
        <fullName evidence="9">Polyketide synthase</fullName>
    </submittedName>
</protein>
<dbReference type="CDD" id="cd00833">
    <property type="entry name" value="PKS"/>
    <property type="match status" value="1"/>
</dbReference>
<dbReference type="Pfam" id="PF00550">
    <property type="entry name" value="PP-binding"/>
    <property type="match status" value="1"/>
</dbReference>
<dbReference type="InterPro" id="IPR014043">
    <property type="entry name" value="Acyl_transferase_dom"/>
</dbReference>
<dbReference type="eggNOG" id="COG3321">
    <property type="taxonomic scope" value="Bacteria"/>
</dbReference>
<dbReference type="InterPro" id="IPR029063">
    <property type="entry name" value="SAM-dependent_MTases_sf"/>
</dbReference>
<dbReference type="InterPro" id="IPR032821">
    <property type="entry name" value="PKS_assoc"/>
</dbReference>
<dbReference type="GO" id="GO:0031177">
    <property type="term" value="F:phosphopantetheine binding"/>
    <property type="evidence" value="ECO:0007669"/>
    <property type="project" value="InterPro"/>
</dbReference>
<dbReference type="SUPFAM" id="SSF52151">
    <property type="entry name" value="FabD/lysophospholipase-like"/>
    <property type="match status" value="1"/>
</dbReference>
<dbReference type="SUPFAM" id="SSF53901">
    <property type="entry name" value="Thiolase-like"/>
    <property type="match status" value="1"/>
</dbReference>
<dbReference type="CDD" id="cd02440">
    <property type="entry name" value="AdoMet_MTases"/>
    <property type="match status" value="1"/>
</dbReference>
<evidence type="ECO:0000256" key="5">
    <source>
        <dbReference type="ARBA" id="ARBA00054155"/>
    </source>
</evidence>
<organism evidence="8 10">
    <name type="scientific">Haliangium ochraceum (strain DSM 14365 / JCM 11303 / SMP-2)</name>
    <dbReference type="NCBI Taxonomy" id="502025"/>
    <lineage>
        <taxon>Bacteria</taxon>
        <taxon>Pseudomonadati</taxon>
        <taxon>Myxococcota</taxon>
        <taxon>Polyangia</taxon>
        <taxon>Haliangiales</taxon>
        <taxon>Kofleriaceae</taxon>
        <taxon>Haliangium</taxon>
    </lineage>
</organism>
<evidence type="ECO:0000313" key="10">
    <source>
        <dbReference type="Proteomes" id="UP000001880"/>
    </source>
</evidence>
<keyword evidence="10" id="KW-1185">Reference proteome</keyword>
<dbReference type="SUPFAM" id="SSF53335">
    <property type="entry name" value="S-adenosyl-L-methionine-dependent methyltransferases"/>
    <property type="match status" value="1"/>
</dbReference>
<proteinExistence type="predicted"/>
<dbReference type="InterPro" id="IPR018201">
    <property type="entry name" value="Ketoacyl_synth_AS"/>
</dbReference>
<accession>D0LS42</accession>
<dbReference type="InterPro" id="IPR016039">
    <property type="entry name" value="Thiolase-like"/>
</dbReference>
<dbReference type="OrthoDB" id="5478077at2"/>
<dbReference type="InterPro" id="IPR001227">
    <property type="entry name" value="Ac_transferase_dom_sf"/>
</dbReference>
<dbReference type="Pfam" id="PF00698">
    <property type="entry name" value="Acyl_transf_1"/>
    <property type="match status" value="1"/>
</dbReference>
<evidence type="ECO:0000313" key="9">
    <source>
        <dbReference type="EMBL" id="AMM72007.1"/>
    </source>
</evidence>
<comment type="function">
    <text evidence="5">Involved in production of the polyketide antibiotic thailandamide.</text>
</comment>
<dbReference type="Pfam" id="PF16197">
    <property type="entry name" value="KAsynt_C_assoc"/>
    <property type="match status" value="1"/>
</dbReference>
<dbReference type="SMART" id="SM00827">
    <property type="entry name" value="PKS_AT"/>
    <property type="match status" value="1"/>
</dbReference>
<dbReference type="GO" id="GO:0006633">
    <property type="term" value="P:fatty acid biosynthetic process"/>
    <property type="evidence" value="ECO:0007669"/>
    <property type="project" value="InterPro"/>
</dbReference>
<dbReference type="EC" id="2.3.1.94" evidence="8"/>
<dbReference type="InterPro" id="IPR016035">
    <property type="entry name" value="Acyl_Trfase/lysoPLipase"/>
</dbReference>
<dbReference type="InterPro" id="IPR014031">
    <property type="entry name" value="Ketoacyl_synth_C"/>
</dbReference>
<dbReference type="InterPro" id="IPR020803">
    <property type="entry name" value="MeTfrase_dom"/>
</dbReference>
<dbReference type="Proteomes" id="UP000001880">
    <property type="component" value="Chromosome"/>
</dbReference>
<evidence type="ECO:0000256" key="2">
    <source>
        <dbReference type="ARBA" id="ARBA00022553"/>
    </source>
</evidence>
<evidence type="ECO:0000313" key="8">
    <source>
        <dbReference type="EMBL" id="ACY13739.1"/>
    </source>
</evidence>
<dbReference type="Gene3D" id="3.30.70.3290">
    <property type="match status" value="1"/>
</dbReference>
<dbReference type="PANTHER" id="PTHR43775:SF37">
    <property type="entry name" value="SI:DKEY-61P9.11"/>
    <property type="match status" value="1"/>
</dbReference>
<dbReference type="SUPFAM" id="SSF47336">
    <property type="entry name" value="ACP-like"/>
    <property type="match status" value="1"/>
</dbReference>
<dbReference type="InterPro" id="IPR020841">
    <property type="entry name" value="PKS_Beta-ketoAc_synthase_dom"/>
</dbReference>
<dbReference type="InterPro" id="IPR013217">
    <property type="entry name" value="Methyltransf_12"/>
</dbReference>
<evidence type="ECO:0000259" key="7">
    <source>
        <dbReference type="PROSITE" id="PS52004"/>
    </source>
</evidence>
<dbReference type="eggNOG" id="COG2230">
    <property type="taxonomic scope" value="Bacteria"/>
</dbReference>
<sequence length="1372" mass="150033">MSDSRFEKLSAIKLAVLARQLRDEVDGIDALDAEPLAIVGMGCRFPGGANTPAAFWDNLVAGRDVVTEVPADRWNIDEYYDPDPAAPGKMSTRWGGFVDEVDTFDPLFFGIAPREANDMDPQQRLMLEVAWEALEHAALHPDEIYGSQTGVFVGASTTDYAQRQIASGTAPYLDKYFSTGAANCFCAGRVSYTFGFQGPSVVLDTACSSSLVAVHLASQSLRRGECEMALAGGVNLMLSPLLTIFTSKLQTMAPDGACKTFDTRANGFVRAEGCGVVVLERLSTALAKGHTIHALIRGTAINQDGRSNGLTAPNVVAQQRVIERALANAHVNPARVTYVETHGTGTALGDPIEFEALQAAYDRRDAAPCALGALKTNMGHAETAAGIAGLIKAVLSLRHQTLVGNLHFEQINPNIPLADTRFAIPLETAPWQSEGPRMAAVSSFGFSGTNAHVVLEEMVQRPSEAPAERPAYALRLAAKSPRALQALSERYAAFIESTEQPLAAVCATANLYRSEFPYRLAVAGANGEDLAAALRARDTEPVAAKSRPKIAFVFSGQGSQYAGMGRELYEHEPVFREAIDHCERLLQPLIERSLLSLLYPAEGETSPIDETRYTQPALFALQYALLQLWRSWGVEPDLVLGHSLGEFAAAHAAGMLSVEDGLRLVVERGRLMHEFADPGRMYAILAPEAQVAECLAAFAGEVVIAAVNNPEEVVIAGPPERAAEAAAACRERGLSTRDMDVQQAFHSPCMDPVANAFAEFVRNDISLASAKIPLISNIGGSAKVDMSQPEYFARQIREPIRFADCVAQLAALGCEAVVEIGPRRTLLGLIQRCQPDAAWLCAPSLHRKKSDLVQMLASMGKLYERGAAIHWQAVEHLESFARAELPTYAFDRERYWVTPPAEMPRRATAAPAPEGPIDDEVGRMTSYYREVVHRVGEESAEDEAPFLRFPAFRQVVPGFSSVRLLSRREANDAEHLELVRVAQDEMNRVIFRGIDMEYIHSILDIGCGQSRDIIDLAKRHTHLRAHGCNISVDQIDIGRKKLRSAGLEQRIQLFYQDSSKDEFPGAYDLAMSFQVMHHIRDKSAALANISRHLNNGGFLVMAEIASRMSTPIEHNDSTAFFVPLDEWAEMLADNGLRVLDCVDAAPEVSNFLFDADYDANFAVASAGMDDVSKAHLHGPHMLGWLFRRKLAAYMVMRVQRDAYSTRNDLLACNRARLSNLLPYAQAIQALDGDSEAASWAQGTGRTPMPNAPAEAPERPRVLDHAMLLSLPREERQQRVLETVRAHTARVLGIAETRLDQNTELPELGLDSLMLLELKNGLDKELSVEIPSMELLRNPSVASLARFLVETIEGSAQPLEDAEEVSAWEEGEL</sequence>
<dbReference type="GO" id="GO:0004312">
    <property type="term" value="F:fatty acid synthase activity"/>
    <property type="evidence" value="ECO:0007669"/>
    <property type="project" value="TreeGrafter"/>
</dbReference>
<evidence type="ECO:0000259" key="6">
    <source>
        <dbReference type="PROSITE" id="PS50075"/>
    </source>
</evidence>
<dbReference type="EMBL" id="KU523543">
    <property type="protein sequence ID" value="AMM72007.1"/>
    <property type="molecule type" value="Genomic_DNA"/>
</dbReference>
<dbReference type="EMBL" id="CP001804">
    <property type="protein sequence ID" value="ACY13739.1"/>
    <property type="molecule type" value="Genomic_DNA"/>
</dbReference>
<dbReference type="PROSITE" id="PS00606">
    <property type="entry name" value="KS3_1"/>
    <property type="match status" value="1"/>
</dbReference>
<keyword evidence="3 8" id="KW-0808">Transferase</keyword>
<dbReference type="Gene3D" id="3.40.50.150">
    <property type="entry name" value="Vaccinia Virus protein VP39"/>
    <property type="match status" value="1"/>
</dbReference>
<dbReference type="GO" id="GO:0005737">
    <property type="term" value="C:cytoplasm"/>
    <property type="evidence" value="ECO:0007669"/>
    <property type="project" value="TreeGrafter"/>
</dbReference>
<dbReference type="PROSITE" id="PS50075">
    <property type="entry name" value="CARRIER"/>
    <property type="match status" value="1"/>
</dbReference>
<dbReference type="Pfam" id="PF02801">
    <property type="entry name" value="Ketoacyl-synt_C"/>
    <property type="match status" value="1"/>
</dbReference>
<dbReference type="PANTHER" id="PTHR43775">
    <property type="entry name" value="FATTY ACID SYNTHASE"/>
    <property type="match status" value="1"/>
</dbReference>
<dbReference type="HOGENOM" id="CLU_000022_16_6_7"/>
<dbReference type="STRING" id="502025.Hoch_1172"/>
<reference evidence="9" key="2">
    <citation type="journal article" date="2016" name="Sci. Rep.">
        <title>Heterologous Production of the Marine Myxobacterial Antibiotic Haliangicin and Its Unnatural Analogues Generated by Engineering of the Biochemical Pathway.</title>
        <authorList>
            <person name="Sun Y."/>
            <person name="Feng Z."/>
            <person name="Tomura T."/>
            <person name="Suzuki A."/>
            <person name="Miyano S."/>
            <person name="Tsuge T."/>
            <person name="Mori H."/>
            <person name="Suh J.W."/>
            <person name="Iizuka T."/>
            <person name="Fudou R."/>
            <person name="Ojika M."/>
        </authorList>
    </citation>
    <scope>NUCLEOTIDE SEQUENCE</scope>
    <source>
        <strain evidence="9">SMP-2</strain>
    </source>
</reference>
<keyword evidence="2" id="KW-0597">Phosphoprotein</keyword>
<name>D0LS42_HALO1</name>